<dbReference type="RefSeq" id="WP_026860618.1">
    <property type="nucleotide sequence ID" value="NZ_PIQE01000003.1"/>
</dbReference>
<dbReference type="EMBL" id="PIQE01000003">
    <property type="protein sequence ID" value="RUO72155.1"/>
    <property type="molecule type" value="Genomic_DNA"/>
</dbReference>
<dbReference type="Proteomes" id="UP000287022">
    <property type="component" value="Unassembled WGS sequence"/>
</dbReference>
<evidence type="ECO:0000313" key="4">
    <source>
        <dbReference type="Proteomes" id="UP000287022"/>
    </source>
</evidence>
<sequence length="254" mass="28622">MTKSPIKHKPWRTAGSTLQNRLTDIALGRVLLPYAITVFVVLIAAKDWSMWALGHPPNPWVMTIIAIITALISIPMMFKGYRDTQKIKLGIEGEQAVGEFLDRLRAQQAQVFHDIDGDNFNLDHVVITQAGIFVIETKTMSKPKSGKPELQYDGNQIMRGRKPIMGDPVTQVTANCRWLKELLKETTGKDWPIKGVVVFPGWFVKRVPSEAADSGAWVLNPKAFPAYLSNEPVRLRDDEVFLAAFHLSKYIRAR</sequence>
<evidence type="ECO:0000313" key="3">
    <source>
        <dbReference type="EMBL" id="RUO72155.1"/>
    </source>
</evidence>
<protein>
    <submittedName>
        <fullName evidence="3">NERD domain-containing protein</fullName>
    </submittedName>
</protein>
<dbReference type="AlphaFoldDB" id="A0A432Z2Q2"/>
<dbReference type="STRING" id="1122124.GCA_000423165_01888"/>
<comment type="caution">
    <text evidence="3">The sequence shown here is derived from an EMBL/GenBank/DDBJ whole genome shotgun (WGS) entry which is preliminary data.</text>
</comment>
<keyword evidence="4" id="KW-1185">Reference proteome</keyword>
<evidence type="ECO:0000256" key="1">
    <source>
        <dbReference type="SAM" id="Phobius"/>
    </source>
</evidence>
<feature type="transmembrane region" description="Helical" evidence="1">
    <location>
        <begin position="60"/>
        <end position="78"/>
    </location>
</feature>
<organism evidence="3 4">
    <name type="scientific">Pseudidiomarina sediminum</name>
    <dbReference type="NCBI Taxonomy" id="431675"/>
    <lineage>
        <taxon>Bacteria</taxon>
        <taxon>Pseudomonadati</taxon>
        <taxon>Pseudomonadota</taxon>
        <taxon>Gammaproteobacteria</taxon>
        <taxon>Alteromonadales</taxon>
        <taxon>Idiomarinaceae</taxon>
        <taxon>Pseudidiomarina</taxon>
    </lineage>
</organism>
<reference evidence="4" key="1">
    <citation type="journal article" date="2018" name="Front. Microbiol.">
        <title>Genome-Based Analysis Reveals the Taxonomy and Diversity of the Family Idiomarinaceae.</title>
        <authorList>
            <person name="Liu Y."/>
            <person name="Lai Q."/>
            <person name="Shao Z."/>
        </authorList>
    </citation>
    <scope>NUCLEOTIDE SEQUENCE [LARGE SCALE GENOMIC DNA]</scope>
    <source>
        <strain evidence="4">c121</strain>
    </source>
</reference>
<dbReference type="PROSITE" id="PS50965">
    <property type="entry name" value="NERD"/>
    <property type="match status" value="1"/>
</dbReference>
<keyword evidence="1" id="KW-0472">Membrane</keyword>
<gene>
    <name evidence="3" type="ORF">CWI80_10160</name>
</gene>
<keyword evidence="1" id="KW-0812">Transmembrane</keyword>
<keyword evidence="1" id="KW-1133">Transmembrane helix</keyword>
<dbReference type="Pfam" id="PF08378">
    <property type="entry name" value="NERD"/>
    <property type="match status" value="1"/>
</dbReference>
<name>A0A432Z2Q2_9GAMM</name>
<feature type="transmembrane region" description="Helical" evidence="1">
    <location>
        <begin position="26"/>
        <end position="45"/>
    </location>
</feature>
<accession>A0A432Z2Q2</accession>
<dbReference type="InterPro" id="IPR011528">
    <property type="entry name" value="NERD"/>
</dbReference>
<feature type="domain" description="NERD" evidence="2">
    <location>
        <begin position="89"/>
        <end position="202"/>
    </location>
</feature>
<proteinExistence type="predicted"/>
<evidence type="ECO:0000259" key="2">
    <source>
        <dbReference type="PROSITE" id="PS50965"/>
    </source>
</evidence>